<evidence type="ECO:0000256" key="2">
    <source>
        <dbReference type="RuleBase" id="RU003616"/>
    </source>
</evidence>
<dbReference type="Gene3D" id="2.60.40.790">
    <property type="match status" value="1"/>
</dbReference>
<dbReference type="InterPro" id="IPR002068">
    <property type="entry name" value="A-crystallin/Hsp20_dom"/>
</dbReference>
<accession>A0A0L0T963</accession>
<dbReference type="Proteomes" id="UP000054350">
    <property type="component" value="Unassembled WGS sequence"/>
</dbReference>
<feature type="domain" description="SHSP" evidence="3">
    <location>
        <begin position="1"/>
        <end position="68"/>
    </location>
</feature>
<evidence type="ECO:0000256" key="1">
    <source>
        <dbReference type="PROSITE-ProRule" id="PRU00285"/>
    </source>
</evidence>
<dbReference type="AlphaFoldDB" id="A0A0L0T963"/>
<evidence type="ECO:0000313" key="4">
    <source>
        <dbReference type="EMBL" id="KNE71348.1"/>
    </source>
</evidence>
<sequence>MAGVSKHVGDRVVVHVRERHVGAFARHLPLPLQADIEQVAATCDQEVLTVAVPKTRRDQAVRMVINVR</sequence>
<dbReference type="VEuPathDB" id="FungiDB:AMAG_20339"/>
<gene>
    <name evidence="4" type="ORF">AMAG_20339</name>
</gene>
<organism evidence="4 5">
    <name type="scientific">Allomyces macrogynus (strain ATCC 38327)</name>
    <name type="common">Allomyces javanicus var. macrogynus</name>
    <dbReference type="NCBI Taxonomy" id="578462"/>
    <lineage>
        <taxon>Eukaryota</taxon>
        <taxon>Fungi</taxon>
        <taxon>Fungi incertae sedis</taxon>
        <taxon>Blastocladiomycota</taxon>
        <taxon>Blastocladiomycetes</taxon>
        <taxon>Blastocladiales</taxon>
        <taxon>Blastocladiaceae</taxon>
        <taxon>Allomyces</taxon>
    </lineage>
</organism>
<dbReference type="EMBL" id="GG745371">
    <property type="protein sequence ID" value="KNE71348.1"/>
    <property type="molecule type" value="Genomic_DNA"/>
</dbReference>
<proteinExistence type="inferred from homology"/>
<dbReference type="CDD" id="cd06464">
    <property type="entry name" value="ACD_sHsps-like"/>
    <property type="match status" value="1"/>
</dbReference>
<dbReference type="Pfam" id="PF00011">
    <property type="entry name" value="HSP20"/>
    <property type="match status" value="1"/>
</dbReference>
<dbReference type="InterPro" id="IPR008978">
    <property type="entry name" value="HSP20-like_chaperone"/>
</dbReference>
<dbReference type="SUPFAM" id="SSF49764">
    <property type="entry name" value="HSP20-like chaperones"/>
    <property type="match status" value="1"/>
</dbReference>
<name>A0A0L0T963_ALLM3</name>
<keyword evidence="5" id="KW-1185">Reference proteome</keyword>
<evidence type="ECO:0000259" key="3">
    <source>
        <dbReference type="PROSITE" id="PS01031"/>
    </source>
</evidence>
<comment type="similarity">
    <text evidence="1 2">Belongs to the small heat shock protein (HSP20) family.</text>
</comment>
<dbReference type="PROSITE" id="PS01031">
    <property type="entry name" value="SHSP"/>
    <property type="match status" value="1"/>
</dbReference>
<protein>
    <recommendedName>
        <fullName evidence="3">SHSP domain-containing protein</fullName>
    </recommendedName>
</protein>
<evidence type="ECO:0000313" key="5">
    <source>
        <dbReference type="Proteomes" id="UP000054350"/>
    </source>
</evidence>
<dbReference type="OrthoDB" id="1431247at2759"/>
<reference evidence="4 5" key="1">
    <citation type="submission" date="2009-11" db="EMBL/GenBank/DDBJ databases">
        <title>Annotation of Allomyces macrogynus ATCC 38327.</title>
        <authorList>
            <consortium name="The Broad Institute Genome Sequencing Platform"/>
            <person name="Russ C."/>
            <person name="Cuomo C."/>
            <person name="Burger G."/>
            <person name="Gray M.W."/>
            <person name="Holland P.W.H."/>
            <person name="King N."/>
            <person name="Lang F.B.F."/>
            <person name="Roger A.J."/>
            <person name="Ruiz-Trillo I."/>
            <person name="Young S.K."/>
            <person name="Zeng Q."/>
            <person name="Gargeya S."/>
            <person name="Fitzgerald M."/>
            <person name="Haas B."/>
            <person name="Abouelleil A."/>
            <person name="Alvarado L."/>
            <person name="Arachchi H.M."/>
            <person name="Berlin A."/>
            <person name="Chapman S.B."/>
            <person name="Gearin G."/>
            <person name="Goldberg J."/>
            <person name="Griggs A."/>
            <person name="Gujja S."/>
            <person name="Hansen M."/>
            <person name="Heiman D."/>
            <person name="Howarth C."/>
            <person name="Larimer J."/>
            <person name="Lui A."/>
            <person name="MacDonald P.J.P."/>
            <person name="McCowen C."/>
            <person name="Montmayeur A."/>
            <person name="Murphy C."/>
            <person name="Neiman D."/>
            <person name="Pearson M."/>
            <person name="Priest M."/>
            <person name="Roberts A."/>
            <person name="Saif S."/>
            <person name="Shea T."/>
            <person name="Sisk P."/>
            <person name="Stolte C."/>
            <person name="Sykes S."/>
            <person name="Wortman J."/>
            <person name="Nusbaum C."/>
            <person name="Birren B."/>
        </authorList>
    </citation>
    <scope>NUCLEOTIDE SEQUENCE [LARGE SCALE GENOMIC DNA]</scope>
    <source>
        <strain evidence="4 5">ATCC 38327</strain>
    </source>
</reference>
<reference evidence="5" key="2">
    <citation type="submission" date="2009-11" db="EMBL/GenBank/DDBJ databases">
        <title>The Genome Sequence of Allomyces macrogynus strain ATCC 38327.</title>
        <authorList>
            <consortium name="The Broad Institute Genome Sequencing Platform"/>
            <person name="Russ C."/>
            <person name="Cuomo C."/>
            <person name="Shea T."/>
            <person name="Young S.K."/>
            <person name="Zeng Q."/>
            <person name="Koehrsen M."/>
            <person name="Haas B."/>
            <person name="Borodovsky M."/>
            <person name="Guigo R."/>
            <person name="Alvarado L."/>
            <person name="Berlin A."/>
            <person name="Borenstein D."/>
            <person name="Chen Z."/>
            <person name="Engels R."/>
            <person name="Freedman E."/>
            <person name="Gellesch M."/>
            <person name="Goldberg J."/>
            <person name="Griggs A."/>
            <person name="Gujja S."/>
            <person name="Heiman D."/>
            <person name="Hepburn T."/>
            <person name="Howarth C."/>
            <person name="Jen D."/>
            <person name="Larson L."/>
            <person name="Lewis B."/>
            <person name="Mehta T."/>
            <person name="Park D."/>
            <person name="Pearson M."/>
            <person name="Roberts A."/>
            <person name="Saif S."/>
            <person name="Shenoy N."/>
            <person name="Sisk P."/>
            <person name="Stolte C."/>
            <person name="Sykes S."/>
            <person name="Walk T."/>
            <person name="White J."/>
            <person name="Yandava C."/>
            <person name="Burger G."/>
            <person name="Gray M.W."/>
            <person name="Holland P.W.H."/>
            <person name="King N."/>
            <person name="Lang F.B.F."/>
            <person name="Roger A.J."/>
            <person name="Ruiz-Trillo I."/>
            <person name="Lander E."/>
            <person name="Nusbaum C."/>
        </authorList>
    </citation>
    <scope>NUCLEOTIDE SEQUENCE [LARGE SCALE GENOMIC DNA]</scope>
    <source>
        <strain evidence="5">ATCC 38327</strain>
    </source>
</reference>